<proteinExistence type="predicted"/>
<keyword evidence="3" id="KW-1185">Reference proteome</keyword>
<organism evidence="2 3">
    <name type="scientific">Patella caerulea</name>
    <name type="common">Rayed Mediterranean limpet</name>
    <dbReference type="NCBI Taxonomy" id="87958"/>
    <lineage>
        <taxon>Eukaryota</taxon>
        <taxon>Metazoa</taxon>
        <taxon>Spiralia</taxon>
        <taxon>Lophotrochozoa</taxon>
        <taxon>Mollusca</taxon>
        <taxon>Gastropoda</taxon>
        <taxon>Patellogastropoda</taxon>
        <taxon>Patelloidea</taxon>
        <taxon>Patellidae</taxon>
        <taxon>Patella</taxon>
    </lineage>
</organism>
<dbReference type="EMBL" id="JAZGQO010000014">
    <property type="protein sequence ID" value="KAK6171014.1"/>
    <property type="molecule type" value="Genomic_DNA"/>
</dbReference>
<sequence length="180" mass="20496">MYKWLKKRCSRKSTSQNGTTNEKGDNHSIEESNSYVSLEDCDYHIYSEISDISLECVSLDSGINPLYEEFSEVDSLCHDCPLCQDSRYSSCECVTSDLLSEMSSMWDIYSNSILRSTLNSSTGNITESQNTAKHQGEIANQKNYILRTVSYIKRRPLPPIPVEITPRVDSHNDTSGFFEY</sequence>
<feature type="compositionally biased region" description="Polar residues" evidence="1">
    <location>
        <begin position="12"/>
        <end position="21"/>
    </location>
</feature>
<dbReference type="AlphaFoldDB" id="A0AAN8P9C6"/>
<feature type="region of interest" description="Disordered" evidence="1">
    <location>
        <begin position="9"/>
        <end position="28"/>
    </location>
</feature>
<accession>A0AAN8P9C6</accession>
<name>A0AAN8P9C6_PATCE</name>
<evidence type="ECO:0000313" key="3">
    <source>
        <dbReference type="Proteomes" id="UP001347796"/>
    </source>
</evidence>
<dbReference type="Proteomes" id="UP001347796">
    <property type="component" value="Unassembled WGS sequence"/>
</dbReference>
<gene>
    <name evidence="2" type="ORF">SNE40_019279</name>
</gene>
<evidence type="ECO:0000256" key="1">
    <source>
        <dbReference type="SAM" id="MobiDB-lite"/>
    </source>
</evidence>
<reference evidence="2 3" key="1">
    <citation type="submission" date="2024-01" db="EMBL/GenBank/DDBJ databases">
        <title>The genome of the rayed Mediterranean limpet Patella caerulea (Linnaeus, 1758).</title>
        <authorList>
            <person name="Anh-Thu Weber A."/>
            <person name="Halstead-Nussloch G."/>
        </authorList>
    </citation>
    <scope>NUCLEOTIDE SEQUENCE [LARGE SCALE GENOMIC DNA]</scope>
    <source>
        <strain evidence="2">AATW-2023a</strain>
        <tissue evidence="2">Whole specimen</tissue>
    </source>
</reference>
<comment type="caution">
    <text evidence="2">The sequence shown here is derived from an EMBL/GenBank/DDBJ whole genome shotgun (WGS) entry which is preliminary data.</text>
</comment>
<protein>
    <submittedName>
        <fullName evidence="2">Uncharacterized protein</fullName>
    </submittedName>
</protein>
<evidence type="ECO:0000313" key="2">
    <source>
        <dbReference type="EMBL" id="KAK6171014.1"/>
    </source>
</evidence>